<dbReference type="PROSITE" id="PS50888">
    <property type="entry name" value="BHLH"/>
    <property type="match status" value="1"/>
</dbReference>
<feature type="region of interest" description="Disordered" evidence="6">
    <location>
        <begin position="69"/>
        <end position="95"/>
    </location>
</feature>
<evidence type="ECO:0000256" key="5">
    <source>
        <dbReference type="ARBA" id="ARBA00023242"/>
    </source>
</evidence>
<feature type="region of interest" description="Disordered" evidence="6">
    <location>
        <begin position="1"/>
        <end position="20"/>
    </location>
</feature>
<dbReference type="FunFam" id="3.30.450.20:FF:000035">
    <property type="entry name" value="Aryl hydrocarbon receptor"/>
    <property type="match status" value="1"/>
</dbReference>
<gene>
    <name evidence="9" type="primary">AHRR_0</name>
    <name evidence="9" type="ORF">N1851_014620</name>
</gene>
<dbReference type="SMART" id="SM00353">
    <property type="entry name" value="HLH"/>
    <property type="match status" value="1"/>
</dbReference>
<dbReference type="GO" id="GO:0005634">
    <property type="term" value="C:nucleus"/>
    <property type="evidence" value="ECO:0007669"/>
    <property type="project" value="UniProtKB-SubCell"/>
</dbReference>
<dbReference type="GO" id="GO:0034751">
    <property type="term" value="C:aryl hydrocarbon receptor complex"/>
    <property type="evidence" value="ECO:0007669"/>
    <property type="project" value="TreeGrafter"/>
</dbReference>
<dbReference type="CDD" id="cd00130">
    <property type="entry name" value="PAS"/>
    <property type="match status" value="1"/>
</dbReference>
<dbReference type="SMART" id="SM00091">
    <property type="entry name" value="PAS"/>
    <property type="match status" value="1"/>
</dbReference>
<comment type="subcellular location">
    <subcellularLocation>
        <location evidence="1">Nucleus</location>
    </subcellularLocation>
</comment>
<evidence type="ECO:0000256" key="1">
    <source>
        <dbReference type="ARBA" id="ARBA00004123"/>
    </source>
</evidence>
<keyword evidence="5" id="KW-0539">Nucleus</keyword>
<keyword evidence="10" id="KW-1185">Reference proteome</keyword>
<dbReference type="GO" id="GO:0004879">
    <property type="term" value="F:nuclear receptor activity"/>
    <property type="evidence" value="ECO:0007669"/>
    <property type="project" value="TreeGrafter"/>
</dbReference>
<dbReference type="PANTHER" id="PTHR10649:SF3">
    <property type="entry name" value="ARYL HYDROCARBON RECEPTOR REPRESSOR"/>
    <property type="match status" value="1"/>
</dbReference>
<dbReference type="SUPFAM" id="SSF47459">
    <property type="entry name" value="HLH, helix-loop-helix DNA-binding domain"/>
    <property type="match status" value="1"/>
</dbReference>
<dbReference type="PANTHER" id="PTHR10649">
    <property type="entry name" value="ARYL HYDROCARBON RECEPTOR"/>
    <property type="match status" value="1"/>
</dbReference>
<dbReference type="GO" id="GO:0046983">
    <property type="term" value="F:protein dimerization activity"/>
    <property type="evidence" value="ECO:0007669"/>
    <property type="project" value="InterPro"/>
</dbReference>
<keyword evidence="3" id="KW-0238">DNA-binding</keyword>
<evidence type="ECO:0000256" key="4">
    <source>
        <dbReference type="ARBA" id="ARBA00023163"/>
    </source>
</evidence>
<dbReference type="Pfam" id="PF00989">
    <property type="entry name" value="PAS"/>
    <property type="match status" value="1"/>
</dbReference>
<dbReference type="Gene3D" id="4.10.280.10">
    <property type="entry name" value="Helix-loop-helix DNA-binding domain"/>
    <property type="match status" value="1"/>
</dbReference>
<feature type="domain" description="BHLH" evidence="8">
    <location>
        <begin position="6"/>
        <end position="59"/>
    </location>
</feature>
<dbReference type="Gene3D" id="3.30.450.20">
    <property type="entry name" value="PAS domain"/>
    <property type="match status" value="1"/>
</dbReference>
<dbReference type="InterPro" id="IPR036638">
    <property type="entry name" value="HLH_DNA-bd_sf"/>
</dbReference>
<evidence type="ECO:0000259" key="7">
    <source>
        <dbReference type="PROSITE" id="PS50112"/>
    </source>
</evidence>
<dbReference type="GO" id="GO:0000976">
    <property type="term" value="F:transcription cis-regulatory region binding"/>
    <property type="evidence" value="ECO:0007669"/>
    <property type="project" value="TreeGrafter"/>
</dbReference>
<dbReference type="Proteomes" id="UP001174136">
    <property type="component" value="Unassembled WGS sequence"/>
</dbReference>
<dbReference type="InterPro" id="IPR035965">
    <property type="entry name" value="PAS-like_dom_sf"/>
</dbReference>
<keyword evidence="9" id="KW-0675">Receptor</keyword>
<dbReference type="AlphaFoldDB" id="A0AA47MTZ2"/>
<feature type="domain" description="PAS" evidence="7">
    <location>
        <begin position="106"/>
        <end position="169"/>
    </location>
</feature>
<reference evidence="9" key="1">
    <citation type="journal article" date="2023" name="Front. Mar. Sci.">
        <title>A new Merluccius polli reference genome to investigate the effects of global change in West African waters.</title>
        <authorList>
            <person name="Mateo J.L."/>
            <person name="Blanco-Fernandez C."/>
            <person name="Garcia-Vazquez E."/>
            <person name="Machado-Schiaffino G."/>
        </authorList>
    </citation>
    <scope>NUCLEOTIDE SEQUENCE</scope>
    <source>
        <strain evidence="9">C29</strain>
        <tissue evidence="9">Fin</tissue>
    </source>
</reference>
<dbReference type="Pfam" id="PF00010">
    <property type="entry name" value="HLH"/>
    <property type="match status" value="1"/>
</dbReference>
<dbReference type="InterPro" id="IPR039091">
    <property type="entry name" value="AHR/AHRR"/>
</dbReference>
<dbReference type="InterPro" id="IPR011598">
    <property type="entry name" value="bHLH_dom"/>
</dbReference>
<keyword evidence="2" id="KW-0805">Transcription regulation</keyword>
<dbReference type="InterPro" id="IPR000014">
    <property type="entry name" value="PAS"/>
</dbReference>
<name>A0AA47MTZ2_MERPO</name>
<keyword evidence="4" id="KW-0804">Transcription</keyword>
<feature type="region of interest" description="Disordered" evidence="6">
    <location>
        <begin position="166"/>
        <end position="185"/>
    </location>
</feature>
<evidence type="ECO:0000256" key="3">
    <source>
        <dbReference type="ARBA" id="ARBA00023125"/>
    </source>
</evidence>
<comment type="caution">
    <text evidence="9">The sequence shown here is derived from an EMBL/GenBank/DDBJ whole genome shotgun (WGS) entry which is preliminary data.</text>
</comment>
<accession>A0AA47MTZ2</accession>
<dbReference type="InterPro" id="IPR013767">
    <property type="entry name" value="PAS_fold"/>
</dbReference>
<feature type="compositionally biased region" description="Polar residues" evidence="6">
    <location>
        <begin position="170"/>
        <end position="184"/>
    </location>
</feature>
<feature type="region of interest" description="Disordered" evidence="6">
    <location>
        <begin position="394"/>
        <end position="433"/>
    </location>
</feature>
<dbReference type="SUPFAM" id="SSF55785">
    <property type="entry name" value="PYP-like sensor domain (PAS domain)"/>
    <property type="match status" value="1"/>
</dbReference>
<proteinExistence type="predicted"/>
<evidence type="ECO:0000313" key="9">
    <source>
        <dbReference type="EMBL" id="KAK0146125.1"/>
    </source>
</evidence>
<protein>
    <submittedName>
        <fullName evidence="9">Aryl hydrocarbon receptor repressor</fullName>
    </submittedName>
</protein>
<dbReference type="FunFam" id="4.10.280.10:FF:000041">
    <property type="entry name" value="aryl hydrocarbon receptor repressor"/>
    <property type="match status" value="1"/>
</dbReference>
<dbReference type="EMBL" id="JAOPHQ010002620">
    <property type="protein sequence ID" value="KAK0146125.1"/>
    <property type="molecule type" value="Genomic_DNA"/>
</dbReference>
<evidence type="ECO:0000256" key="6">
    <source>
        <dbReference type="SAM" id="MobiDB-lite"/>
    </source>
</evidence>
<evidence type="ECO:0000313" key="10">
    <source>
        <dbReference type="Proteomes" id="UP001174136"/>
    </source>
</evidence>
<organism evidence="9 10">
    <name type="scientific">Merluccius polli</name>
    <name type="common">Benguela hake</name>
    <name type="synonym">Merluccius cadenati</name>
    <dbReference type="NCBI Taxonomy" id="89951"/>
    <lineage>
        <taxon>Eukaryota</taxon>
        <taxon>Metazoa</taxon>
        <taxon>Chordata</taxon>
        <taxon>Craniata</taxon>
        <taxon>Vertebrata</taxon>
        <taxon>Euteleostomi</taxon>
        <taxon>Actinopterygii</taxon>
        <taxon>Neopterygii</taxon>
        <taxon>Teleostei</taxon>
        <taxon>Neoteleostei</taxon>
        <taxon>Acanthomorphata</taxon>
        <taxon>Zeiogadaria</taxon>
        <taxon>Gadariae</taxon>
        <taxon>Gadiformes</taxon>
        <taxon>Gadoidei</taxon>
        <taxon>Merlucciidae</taxon>
        <taxon>Merluccius</taxon>
    </lineage>
</organism>
<evidence type="ECO:0000259" key="8">
    <source>
        <dbReference type="PROSITE" id="PS50888"/>
    </source>
</evidence>
<dbReference type="PROSITE" id="PS50112">
    <property type="entry name" value="PAS"/>
    <property type="match status" value="1"/>
</dbReference>
<dbReference type="GO" id="GO:0006805">
    <property type="term" value="P:xenobiotic metabolic process"/>
    <property type="evidence" value="ECO:0007669"/>
    <property type="project" value="InterPro"/>
</dbReference>
<evidence type="ECO:0000256" key="2">
    <source>
        <dbReference type="ARBA" id="ARBA00023015"/>
    </source>
</evidence>
<sequence length="679" mass="74267">MVLKPSAASVKTNPSKRHRDRLNAELDRLASMLPFGPEVISKLDKLSVLRLAVSYLRVKSFFQAIQEKPSQGHSSECPPVHTQPAPQHQGLPSPLLATSPLESDMLLECLTGFALVITSDGLIFYASASIVDYLGFHQTDVMHQNVFDYIHLEERQEFRRQLHWSMSPPGVQSASSSLQQTGEPGTTGEEFLVGSLFSAKEPDGVPLELTPFLTRCFITRVRCLLDSTSGFLSMQFQGSLRFLQGQKRKMESGGQLPPQLALFCVAVPLAMPCVTELKLKGMAVRSKAKGNIGNTPECSEKKPHPSRGSCDSSDFLLFNWNGSNLSRGDPSCHRYSAWSPLSKDPALLYRGDGFYPQEEPLNFCLSSLASGTTEPKAPAALRPENPLSYWDSARGQPGSARKHQAGGGYLPGQQGKYPAPNQGRQGGLRMGSDGACRQEGVRPYDGLPNHMERYSEELEGRGMDVFSGVVLPGFTIKTENDSDSESPGGRRLYGDAWEKHQYVSSSSSYPDHHHHHHHHHQVKTEADFYDHFTTCQKAKGCNGDTDVSPPPHAPISGHHKYLYATAMSRLSTRSLYANKSLALFGAQRAASDPFSAMGPSGGGGDYLGGNGYGEAEPKGYGSRVSEEDKLEYLEFRGSGGTVQAIKSEPMDSPPWSDGQLPICGLNSLGHKPNQYIYMQ</sequence>